<dbReference type="Gene3D" id="2.40.128.10">
    <property type="match status" value="1"/>
</dbReference>
<accession>A0A3A8AFT3</accession>
<dbReference type="PIRSF" id="PIRSF034005">
    <property type="entry name" value="OM_lipoprot_Omp19_bac"/>
    <property type="match status" value="1"/>
</dbReference>
<evidence type="ECO:0000256" key="5">
    <source>
        <dbReference type="ARBA" id="ARBA00023139"/>
    </source>
</evidence>
<evidence type="ECO:0000256" key="8">
    <source>
        <dbReference type="SAM" id="MobiDB-lite"/>
    </source>
</evidence>
<dbReference type="InterPro" id="IPR016085">
    <property type="entry name" value="Protease_inh_B-barrel_dom"/>
</dbReference>
<dbReference type="InterPro" id="IPR010571">
    <property type="entry name" value="OM_lipoprot_Omp19_bac"/>
</dbReference>
<evidence type="ECO:0000256" key="3">
    <source>
        <dbReference type="ARBA" id="ARBA00022729"/>
    </source>
</evidence>
<dbReference type="OrthoDB" id="7677911at2"/>
<dbReference type="SUPFAM" id="SSF50882">
    <property type="entry name" value="beta-Barrel protease inhibitors"/>
    <property type="match status" value="1"/>
</dbReference>
<comment type="subcellular location">
    <subcellularLocation>
        <location evidence="1">Cell outer membrane</location>
        <topology evidence="1">Lipid-anchor</topology>
    </subcellularLocation>
</comment>
<evidence type="ECO:0000256" key="9">
    <source>
        <dbReference type="SAM" id="SignalP"/>
    </source>
</evidence>
<dbReference type="Proteomes" id="UP000246132">
    <property type="component" value="Unassembled WGS sequence"/>
</dbReference>
<dbReference type="PROSITE" id="PS51257">
    <property type="entry name" value="PROKAR_LIPOPROTEIN"/>
    <property type="match status" value="1"/>
</dbReference>
<feature type="chain" id="PRO_5018589072" description="Alkaline proteinase inhibitor/ Outer membrane lipoprotein Omp19 domain-containing protein" evidence="9">
    <location>
        <begin position="21"/>
        <end position="207"/>
    </location>
</feature>
<feature type="region of interest" description="Disordered" evidence="8">
    <location>
        <begin position="38"/>
        <end position="67"/>
    </location>
</feature>
<proteinExistence type="inferred from homology"/>
<gene>
    <name evidence="11" type="ORF">DEM25_007185</name>
</gene>
<evidence type="ECO:0000256" key="1">
    <source>
        <dbReference type="ARBA" id="ARBA00004459"/>
    </source>
</evidence>
<keyword evidence="12" id="KW-1185">Reference proteome</keyword>
<reference evidence="11 12" key="1">
    <citation type="journal article" date="2018" name="Int. J. Syst. Bacteriol.">
        <title>Oceaniradius stylonemae gen. nov., sp. nov., isolated from a red alga, Stylonema cornu-cervi.</title>
        <authorList>
            <person name="Jeong S."/>
        </authorList>
    </citation>
    <scope>NUCLEOTIDE SEQUENCE [LARGE SCALE GENOMIC DNA]</scope>
    <source>
        <strain evidence="11 12">StC1</strain>
    </source>
</reference>
<evidence type="ECO:0000256" key="4">
    <source>
        <dbReference type="ARBA" id="ARBA00023136"/>
    </source>
</evidence>
<evidence type="ECO:0000313" key="11">
    <source>
        <dbReference type="EMBL" id="RKF07939.1"/>
    </source>
</evidence>
<dbReference type="GO" id="GO:0009279">
    <property type="term" value="C:cell outer membrane"/>
    <property type="evidence" value="ECO:0007669"/>
    <property type="project" value="UniProtKB-SubCell"/>
</dbReference>
<evidence type="ECO:0000256" key="7">
    <source>
        <dbReference type="ARBA" id="ARBA00023288"/>
    </source>
</evidence>
<sequence length="207" mass="20518">MGRNVSGRNLAGPIATAALAAVALSGCTSNRIGALNTQPAPLNPAPAGTVTSGQLPPPSQPGAGAGAPVLGPDGFPVAPGGTVVAGTDPTLDADTADATDPNADPTSIQQVASAEPVTREAMVGAWRVSTEGANCQMFMALTRWSTGFRAASRGCPGDAANVSSWTINGNQVVLSDSGGNRVATLFSSGSDRFDGQTTSGRAISLAR</sequence>
<keyword evidence="4" id="KW-0472">Membrane</keyword>
<protein>
    <recommendedName>
        <fullName evidence="10">Alkaline proteinase inhibitor/ Outer membrane lipoprotein Omp19 domain-containing protein</fullName>
    </recommendedName>
</protein>
<dbReference type="AlphaFoldDB" id="A0A3A8AFT3"/>
<evidence type="ECO:0000313" key="12">
    <source>
        <dbReference type="Proteomes" id="UP000246132"/>
    </source>
</evidence>
<keyword evidence="7" id="KW-0449">Lipoprotein</keyword>
<keyword evidence="6" id="KW-0998">Cell outer membrane</keyword>
<name>A0A3A8AFT3_9HYPH</name>
<comment type="similarity">
    <text evidence="2">Belongs to the rhizobiaceae omp19 lipoprotein family.</text>
</comment>
<organism evidence="11 12">
    <name type="scientific">Oceaniradius stylonematis</name>
    <dbReference type="NCBI Taxonomy" id="2184161"/>
    <lineage>
        <taxon>Bacteria</taxon>
        <taxon>Pseudomonadati</taxon>
        <taxon>Pseudomonadota</taxon>
        <taxon>Alphaproteobacteria</taxon>
        <taxon>Hyphomicrobiales</taxon>
        <taxon>Ahrensiaceae</taxon>
        <taxon>Oceaniradius</taxon>
    </lineage>
</organism>
<keyword evidence="5" id="KW-0564">Palmitate</keyword>
<feature type="signal peptide" evidence="9">
    <location>
        <begin position="1"/>
        <end position="20"/>
    </location>
</feature>
<keyword evidence="3 9" id="KW-0732">Signal</keyword>
<dbReference type="GO" id="GO:0004866">
    <property type="term" value="F:endopeptidase inhibitor activity"/>
    <property type="evidence" value="ECO:0007669"/>
    <property type="project" value="InterPro"/>
</dbReference>
<dbReference type="EMBL" id="QFWV02000004">
    <property type="protein sequence ID" value="RKF07939.1"/>
    <property type="molecule type" value="Genomic_DNA"/>
</dbReference>
<dbReference type="InterPro" id="IPR021140">
    <property type="entry name" value="Inh/Omp19"/>
</dbReference>
<evidence type="ECO:0000256" key="2">
    <source>
        <dbReference type="ARBA" id="ARBA00007138"/>
    </source>
</evidence>
<evidence type="ECO:0000259" key="10">
    <source>
        <dbReference type="Pfam" id="PF02974"/>
    </source>
</evidence>
<dbReference type="Pfam" id="PF02974">
    <property type="entry name" value="Inh"/>
    <property type="match status" value="1"/>
</dbReference>
<feature type="domain" description="Alkaline proteinase inhibitor/ Outer membrane lipoprotein Omp19" evidence="10">
    <location>
        <begin position="118"/>
        <end position="207"/>
    </location>
</feature>
<comment type="caution">
    <text evidence="11">The sequence shown here is derived from an EMBL/GenBank/DDBJ whole genome shotgun (WGS) entry which is preliminary data.</text>
</comment>
<evidence type="ECO:0000256" key="6">
    <source>
        <dbReference type="ARBA" id="ARBA00023237"/>
    </source>
</evidence>